<dbReference type="Pfam" id="PF13600">
    <property type="entry name" value="DUF4140"/>
    <property type="match status" value="1"/>
</dbReference>
<accession>A0A2P8DB91</accession>
<comment type="caution">
    <text evidence="5">The sequence shown here is derived from an EMBL/GenBank/DDBJ whole genome shotgun (WGS) entry which is preliminary data.</text>
</comment>
<dbReference type="PANTHER" id="PTHR31005:SF8">
    <property type="entry name" value="DUF4139 DOMAIN-CONTAINING PROTEIN"/>
    <property type="match status" value="1"/>
</dbReference>
<dbReference type="Pfam" id="PF13598">
    <property type="entry name" value="DUF4139"/>
    <property type="match status" value="1"/>
</dbReference>
<feature type="domain" description="DUF4139" evidence="3">
    <location>
        <begin position="215"/>
        <end position="533"/>
    </location>
</feature>
<dbReference type="PANTHER" id="PTHR31005">
    <property type="entry name" value="DUF4139 DOMAIN-CONTAINING PROTEIN"/>
    <property type="match status" value="1"/>
</dbReference>
<dbReference type="AlphaFoldDB" id="A0A2P8DB91"/>
<protein>
    <submittedName>
        <fullName evidence="5">Uncharacterized protein (TIGR02231 family)</fullName>
    </submittedName>
</protein>
<dbReference type="InterPro" id="IPR011935">
    <property type="entry name" value="CHP02231"/>
</dbReference>
<organism evidence="5 6">
    <name type="scientific">Taibaiella chishuiensis</name>
    <dbReference type="NCBI Taxonomy" id="1434707"/>
    <lineage>
        <taxon>Bacteria</taxon>
        <taxon>Pseudomonadati</taxon>
        <taxon>Bacteroidota</taxon>
        <taxon>Chitinophagia</taxon>
        <taxon>Chitinophagales</taxon>
        <taxon>Chitinophagaceae</taxon>
        <taxon>Taibaiella</taxon>
    </lineage>
</organism>
<feature type="chain" id="PRO_5015154987" evidence="2">
    <location>
        <begin position="19"/>
        <end position="540"/>
    </location>
</feature>
<feature type="domain" description="DUF4140" evidence="4">
    <location>
        <begin position="31"/>
        <end position="129"/>
    </location>
</feature>
<dbReference type="RefSeq" id="WP_106521183.1">
    <property type="nucleotide sequence ID" value="NZ_PYGD01000001.1"/>
</dbReference>
<evidence type="ECO:0000313" key="6">
    <source>
        <dbReference type="Proteomes" id="UP000240572"/>
    </source>
</evidence>
<dbReference type="OrthoDB" id="634585at2"/>
<dbReference type="InterPro" id="IPR025554">
    <property type="entry name" value="DUF4140"/>
</dbReference>
<evidence type="ECO:0000313" key="5">
    <source>
        <dbReference type="EMBL" id="PSK94481.1"/>
    </source>
</evidence>
<keyword evidence="1" id="KW-0175">Coiled coil</keyword>
<feature type="signal peptide" evidence="2">
    <location>
        <begin position="1"/>
        <end position="18"/>
    </location>
</feature>
<evidence type="ECO:0000259" key="3">
    <source>
        <dbReference type="Pfam" id="PF13598"/>
    </source>
</evidence>
<name>A0A2P8DB91_9BACT</name>
<gene>
    <name evidence="5" type="ORF">B0I18_101637</name>
</gene>
<evidence type="ECO:0000256" key="1">
    <source>
        <dbReference type="SAM" id="Coils"/>
    </source>
</evidence>
<keyword evidence="6" id="KW-1185">Reference proteome</keyword>
<dbReference type="InterPro" id="IPR037291">
    <property type="entry name" value="DUF4139"/>
</dbReference>
<proteinExistence type="predicted"/>
<keyword evidence="2" id="KW-0732">Signal</keyword>
<feature type="coiled-coil region" evidence="1">
    <location>
        <begin position="105"/>
        <end position="132"/>
    </location>
</feature>
<dbReference type="EMBL" id="PYGD01000001">
    <property type="protein sequence ID" value="PSK94481.1"/>
    <property type="molecule type" value="Genomic_DNA"/>
</dbReference>
<dbReference type="Proteomes" id="UP000240572">
    <property type="component" value="Unassembled WGS sequence"/>
</dbReference>
<evidence type="ECO:0000256" key="2">
    <source>
        <dbReference type="SAM" id="SignalP"/>
    </source>
</evidence>
<dbReference type="NCBIfam" id="TIGR02231">
    <property type="entry name" value="mucoidy inhibitor MuiA family protein"/>
    <property type="match status" value="1"/>
</dbReference>
<reference evidence="5 6" key="1">
    <citation type="submission" date="2018-03" db="EMBL/GenBank/DDBJ databases">
        <title>Genomic Encyclopedia of Type Strains, Phase III (KMG-III): the genomes of soil and plant-associated and newly described type strains.</title>
        <authorList>
            <person name="Whitman W."/>
        </authorList>
    </citation>
    <scope>NUCLEOTIDE SEQUENCE [LARGE SCALE GENOMIC DNA]</scope>
    <source>
        <strain evidence="5 6">CGMCC 1.12700</strain>
    </source>
</reference>
<sequence length="540" mass="59302">MKSFLCGLTLLLAGQAWAQGPVITQANLESVTVYSTGVEMNHKAKIAVPAGSSEILINNVANVLDENSIRIGAGANVTIMSVSFTRDYLKQENRTPAYLRVEDSLKSARRGLSRLEAAYNAEQNALKILEKNQAIGGANTGVNVAELAKMVDYNKAKQVELSNNMIAIAEKQAEQQKIVARLEQQLAEESRDRSGAGGQLLVQVMAGSAASSEFNISYISPNAGWTAFYDLRAENTNSNLKILYKANLVQNTGLDWKKVKLTLSTGNPAQSGNAPQLQAWMLRYGSPAYYANQSAYQNRIQAKSSVTRAIEGAAPGIQVETSAAEDRSLSNYTALVENQLSTTFDVELPYDIASNDKPHSVSLKEYSLPVRYKYYAVPKADPDAFLMAEVSQYEKLNLLPGEANIILENMYVGKSYLNPYATTDTLNLSMGRDKKITIKREKVMEQSGVKLLGSTKKQTFTYEIRLRNGKREAVSLLLKDQYPVATDNNMEVELLEASGAEINKETGVLTWKLDLAPGATQTVRISYSVKYPKDKVISNL</sequence>
<evidence type="ECO:0000259" key="4">
    <source>
        <dbReference type="Pfam" id="PF13600"/>
    </source>
</evidence>